<dbReference type="InterPro" id="IPR002323">
    <property type="entry name" value="Cyt_CIE"/>
</dbReference>
<dbReference type="SUPFAM" id="SSF46626">
    <property type="entry name" value="Cytochrome c"/>
    <property type="match status" value="1"/>
</dbReference>
<dbReference type="EMBL" id="SMSE01000001">
    <property type="protein sequence ID" value="TDG15484.1"/>
    <property type="molecule type" value="Genomic_DNA"/>
</dbReference>
<keyword evidence="9" id="KW-1185">Reference proteome</keyword>
<evidence type="ECO:0000256" key="2">
    <source>
        <dbReference type="ARBA" id="ARBA00022617"/>
    </source>
</evidence>
<keyword evidence="2 6" id="KW-0349">Heme</keyword>
<keyword evidence="3 6" id="KW-0479">Metal-binding</keyword>
<name>A0A4R5LVK6_9GAMM</name>
<comment type="caution">
    <text evidence="8">The sequence shown here is derived from an EMBL/GenBank/DDBJ whole genome shotgun (WGS) entry which is preliminary data.</text>
</comment>
<evidence type="ECO:0000256" key="5">
    <source>
        <dbReference type="ARBA" id="ARBA00023004"/>
    </source>
</evidence>
<evidence type="ECO:0000313" key="8">
    <source>
        <dbReference type="EMBL" id="TDG15484.1"/>
    </source>
</evidence>
<dbReference type="GO" id="GO:0005506">
    <property type="term" value="F:iron ion binding"/>
    <property type="evidence" value="ECO:0007669"/>
    <property type="project" value="InterPro"/>
</dbReference>
<evidence type="ECO:0000256" key="1">
    <source>
        <dbReference type="ARBA" id="ARBA00022448"/>
    </source>
</evidence>
<dbReference type="RefSeq" id="WP_133209971.1">
    <property type="nucleotide sequence ID" value="NZ_SMSE01000001.1"/>
</dbReference>
<feature type="domain" description="Cytochrome c" evidence="7">
    <location>
        <begin position="25"/>
        <end position="105"/>
    </location>
</feature>
<evidence type="ECO:0000256" key="4">
    <source>
        <dbReference type="ARBA" id="ARBA00022982"/>
    </source>
</evidence>
<proteinExistence type="predicted"/>
<dbReference type="PANTHER" id="PTHR40942:SF4">
    <property type="entry name" value="CYTOCHROME C5"/>
    <property type="match status" value="1"/>
</dbReference>
<evidence type="ECO:0000259" key="7">
    <source>
        <dbReference type="PROSITE" id="PS51007"/>
    </source>
</evidence>
<keyword evidence="5 6" id="KW-0408">Iron</keyword>
<accession>A0A4R5LVK6</accession>
<dbReference type="Gene3D" id="1.10.760.10">
    <property type="entry name" value="Cytochrome c-like domain"/>
    <property type="match status" value="1"/>
</dbReference>
<keyword evidence="4" id="KW-0249">Electron transport</keyword>
<organism evidence="8 9">
    <name type="scientific">Seongchinamella unica</name>
    <dbReference type="NCBI Taxonomy" id="2547392"/>
    <lineage>
        <taxon>Bacteria</taxon>
        <taxon>Pseudomonadati</taxon>
        <taxon>Pseudomonadota</taxon>
        <taxon>Gammaproteobacteria</taxon>
        <taxon>Cellvibrionales</taxon>
        <taxon>Halieaceae</taxon>
        <taxon>Seongchinamella</taxon>
    </lineage>
</organism>
<evidence type="ECO:0000313" key="9">
    <source>
        <dbReference type="Proteomes" id="UP000295554"/>
    </source>
</evidence>
<dbReference type="OrthoDB" id="9814708at2"/>
<dbReference type="PROSITE" id="PS51007">
    <property type="entry name" value="CYTC"/>
    <property type="match status" value="1"/>
</dbReference>
<evidence type="ECO:0000256" key="6">
    <source>
        <dbReference type="PROSITE-ProRule" id="PRU00433"/>
    </source>
</evidence>
<dbReference type="GO" id="GO:0009055">
    <property type="term" value="F:electron transfer activity"/>
    <property type="evidence" value="ECO:0007669"/>
    <property type="project" value="InterPro"/>
</dbReference>
<dbReference type="PANTHER" id="PTHR40942">
    <property type="match status" value="1"/>
</dbReference>
<dbReference type="InterPro" id="IPR009056">
    <property type="entry name" value="Cyt_c-like_dom"/>
</dbReference>
<dbReference type="Proteomes" id="UP000295554">
    <property type="component" value="Unassembled WGS sequence"/>
</dbReference>
<sequence length="112" mass="11885">MSKSIAATITTAVLLAVAQGATSSERLDDGKRSYELICAKCHETGVEGAPVAGNQEDWAGRSHLWDAVLTEHAQKGYLKMPARGNAGHATDYDIGAAAEYMLTITHPEMAPD</sequence>
<protein>
    <recommendedName>
        <fullName evidence="7">Cytochrome c domain-containing protein</fullName>
    </recommendedName>
</protein>
<dbReference type="PRINTS" id="PR00607">
    <property type="entry name" value="CYTCHROMECIE"/>
</dbReference>
<reference evidence="8 9" key="1">
    <citation type="submission" date="2019-03" db="EMBL/GenBank/DDBJ databases">
        <title>Seongchinamella monodicae gen. nov., sp. nov., a novel member of the Gammaproteobacteria isolated from a tidal mudflat of beach.</title>
        <authorList>
            <person name="Yang H.G."/>
            <person name="Kang J.W."/>
            <person name="Lee S.D."/>
        </authorList>
    </citation>
    <scope>NUCLEOTIDE SEQUENCE [LARGE SCALE GENOMIC DNA]</scope>
    <source>
        <strain evidence="8 9">GH4-78</strain>
    </source>
</reference>
<gene>
    <name evidence="8" type="ORF">E2F43_04435</name>
</gene>
<keyword evidence="1" id="KW-0813">Transport</keyword>
<dbReference type="Pfam" id="PF13442">
    <property type="entry name" value="Cytochrome_CBB3"/>
    <property type="match status" value="1"/>
</dbReference>
<dbReference type="AlphaFoldDB" id="A0A4R5LVK6"/>
<evidence type="ECO:0000256" key="3">
    <source>
        <dbReference type="ARBA" id="ARBA00022723"/>
    </source>
</evidence>
<dbReference type="InterPro" id="IPR036909">
    <property type="entry name" value="Cyt_c-like_dom_sf"/>
</dbReference>
<dbReference type="GO" id="GO:0020037">
    <property type="term" value="F:heme binding"/>
    <property type="evidence" value="ECO:0007669"/>
    <property type="project" value="InterPro"/>
</dbReference>